<reference evidence="2 3" key="1">
    <citation type="journal article" date="2017" name="Poromechanics V (2013)">
        <title>Genomic Characterization of the Arsenic-Tolerant Actinobacterium, &lt;i&gt;Rhodococcus erythropolis&lt;/i&gt; S43.</title>
        <authorList>
            <person name="Retamal-Morales G."/>
            <person name="Mehnert M."/>
            <person name="Schwabe R."/>
            <person name="Tischler D."/>
            <person name="Schloemann M."/>
            <person name="Levican G.J."/>
        </authorList>
    </citation>
    <scope>NUCLEOTIDE SEQUENCE [LARGE SCALE GENOMIC DNA]</scope>
    <source>
        <strain evidence="2 3">S43</strain>
    </source>
</reference>
<evidence type="ECO:0000313" key="3">
    <source>
        <dbReference type="Proteomes" id="UP000325576"/>
    </source>
</evidence>
<dbReference type="EMBL" id="MRBO01000640">
    <property type="protein sequence ID" value="KAB2582777.1"/>
    <property type="molecule type" value="Genomic_DNA"/>
</dbReference>
<sequence length="250" mass="28076">MSAEISELVRQWDDQQAAYIADREKRFDAILDVLELQYAHTPFTVVDLACGPGSLSARILEKFKHASVVGIDYDPMLLEVARQSSTRFGDRLQLVDADLLSTDWPTSVPAPVQAIVSTTALHWLQPQQLVEVYRQCRELLSPDGVLLNGDHFRFDSRSPVIGRWAKAHDEQTQRSAFAAGAPEWDSWWEELRATPGIGPLTDERERRFAGRDATAPTAVDFQLAALAQAGFRESGTVWQLFDDYVVYGVR</sequence>
<name>A0A0C2VS29_RHOER</name>
<dbReference type="InterPro" id="IPR029063">
    <property type="entry name" value="SAM-dependent_MTases_sf"/>
</dbReference>
<dbReference type="GO" id="GO:0008168">
    <property type="term" value="F:methyltransferase activity"/>
    <property type="evidence" value="ECO:0007669"/>
    <property type="project" value="UniProtKB-KW"/>
</dbReference>
<keyword evidence="2" id="KW-0808">Transferase</keyword>
<dbReference type="SUPFAM" id="SSF53335">
    <property type="entry name" value="S-adenosyl-L-methionine-dependent methyltransferases"/>
    <property type="match status" value="1"/>
</dbReference>
<proteinExistence type="predicted"/>
<protein>
    <submittedName>
        <fullName evidence="2">16S rRNA (Cytosine(1402)-N(4))-methyltransferase</fullName>
    </submittedName>
</protein>
<dbReference type="GO" id="GO:0032259">
    <property type="term" value="P:methylation"/>
    <property type="evidence" value="ECO:0007669"/>
    <property type="project" value="UniProtKB-KW"/>
</dbReference>
<feature type="domain" description="Methyltransferase" evidence="1">
    <location>
        <begin position="45"/>
        <end position="144"/>
    </location>
</feature>
<evidence type="ECO:0000313" key="2">
    <source>
        <dbReference type="EMBL" id="KAB2582777.1"/>
    </source>
</evidence>
<evidence type="ECO:0000259" key="1">
    <source>
        <dbReference type="Pfam" id="PF13649"/>
    </source>
</evidence>
<dbReference type="Proteomes" id="UP000325576">
    <property type="component" value="Unassembled WGS sequence"/>
</dbReference>
<comment type="caution">
    <text evidence="2">The sequence shown here is derived from an EMBL/GenBank/DDBJ whole genome shotgun (WGS) entry which is preliminary data.</text>
</comment>
<dbReference type="Gene3D" id="3.40.50.150">
    <property type="entry name" value="Vaccinia Virus protein VP39"/>
    <property type="match status" value="1"/>
</dbReference>
<accession>A0A0C2VS29</accession>
<dbReference type="PANTHER" id="PTHR43591:SF108">
    <property type="entry name" value="S-ADENOSYL-L-METHIONINE-DEPENDENT METHYLTRANSFERASE"/>
    <property type="match status" value="1"/>
</dbReference>
<keyword evidence="2" id="KW-0489">Methyltransferase</keyword>
<dbReference type="InterPro" id="IPR041698">
    <property type="entry name" value="Methyltransf_25"/>
</dbReference>
<dbReference type="Pfam" id="PF13649">
    <property type="entry name" value="Methyltransf_25"/>
    <property type="match status" value="1"/>
</dbReference>
<organism evidence="2 3">
    <name type="scientific">Rhodococcus erythropolis</name>
    <name type="common">Arthrobacter picolinophilus</name>
    <dbReference type="NCBI Taxonomy" id="1833"/>
    <lineage>
        <taxon>Bacteria</taxon>
        <taxon>Bacillati</taxon>
        <taxon>Actinomycetota</taxon>
        <taxon>Actinomycetes</taxon>
        <taxon>Mycobacteriales</taxon>
        <taxon>Nocardiaceae</taxon>
        <taxon>Rhodococcus</taxon>
        <taxon>Rhodococcus erythropolis group</taxon>
    </lineage>
</organism>
<dbReference type="PANTHER" id="PTHR43591">
    <property type="entry name" value="METHYLTRANSFERASE"/>
    <property type="match status" value="1"/>
</dbReference>
<dbReference type="AlphaFoldDB" id="A0A0C2VS29"/>
<dbReference type="CDD" id="cd02440">
    <property type="entry name" value="AdoMet_MTases"/>
    <property type="match status" value="1"/>
</dbReference>
<gene>
    <name evidence="2" type="ORF">BS297_23980</name>
</gene>